<dbReference type="AlphaFoldDB" id="A0A1B1A8P6"/>
<dbReference type="RefSeq" id="WP_005612407.1">
    <property type="nucleotide sequence ID" value="NZ_CP015231.1"/>
</dbReference>
<geneLocation type="plasmid" evidence="1 2">
    <name>unnamed1</name>
</geneLocation>
<reference evidence="1 2" key="1">
    <citation type="journal article" date="2016" name="ISME J.">
        <title>Global occurrence and heterogeneity of the Roseobacter-clade species Ruegeria mobilis.</title>
        <authorList>
            <person name="Sonnenschein E."/>
            <person name="Gram L."/>
        </authorList>
    </citation>
    <scope>NUCLEOTIDE SEQUENCE [LARGE SCALE GENOMIC DNA]</scope>
    <source>
        <strain evidence="1 2">F1926</strain>
        <plasmid evidence="1 2">unnamed1</plasmid>
    </source>
</reference>
<evidence type="ECO:0000313" key="1">
    <source>
        <dbReference type="EMBL" id="ANP42920.1"/>
    </source>
</evidence>
<organism evidence="1 2">
    <name type="scientific">Tritonibacter mobilis F1926</name>
    <dbReference type="NCBI Taxonomy" id="1265309"/>
    <lineage>
        <taxon>Bacteria</taxon>
        <taxon>Pseudomonadati</taxon>
        <taxon>Pseudomonadota</taxon>
        <taxon>Alphaproteobacteria</taxon>
        <taxon>Rhodobacterales</taxon>
        <taxon>Paracoccaceae</taxon>
        <taxon>Tritonibacter</taxon>
    </lineage>
</organism>
<dbReference type="KEGG" id="rmb:K529_019340"/>
<keyword evidence="1" id="KW-0614">Plasmid</keyword>
<proteinExistence type="predicted"/>
<accession>A0A1B1A8P6</accession>
<dbReference type="EMBL" id="CP015231">
    <property type="protein sequence ID" value="ANP42920.1"/>
    <property type="molecule type" value="Genomic_DNA"/>
</dbReference>
<dbReference type="Proteomes" id="UP000013243">
    <property type="component" value="Plasmid unnamed1"/>
</dbReference>
<gene>
    <name evidence="1" type="ORF">K529_019340</name>
</gene>
<protein>
    <submittedName>
        <fullName evidence="1">Uncharacterized protein</fullName>
    </submittedName>
</protein>
<sequence>MTQAAARARAERINMQIISTLADRRARIGIGGGDRGCAGPARQAMQLVQVVDTGASAIEDGSHGAKVVASVPVIVTAPGLLTARRRLPAVLGRMDERDARRVAADRYALAVEKIGSVAGASVEGIKADGGAATNDGGATTRILHAGTIKAVEHTLERGAVVLAPSARGGAGRRAITARELIDALCLNNSDMKSILLAAGWSGHRRDVARLSCAAEDQLEEMARALGLVARTAPHPAPSLH</sequence>
<dbReference type="OrthoDB" id="9992099at2"/>
<name>A0A1B1A8P6_9RHOB</name>
<dbReference type="GeneID" id="28252036"/>
<evidence type="ECO:0000313" key="2">
    <source>
        <dbReference type="Proteomes" id="UP000013243"/>
    </source>
</evidence>